<comment type="caution">
    <text evidence="2">The sequence shown here is derived from an EMBL/GenBank/DDBJ whole genome shotgun (WGS) entry which is preliminary data.</text>
</comment>
<evidence type="ECO:0000313" key="3">
    <source>
        <dbReference type="Proteomes" id="UP001141552"/>
    </source>
</evidence>
<dbReference type="Gene3D" id="3.10.450.10">
    <property type="match status" value="1"/>
</dbReference>
<name>A0A9Q0GBV1_9ROSI</name>
<organism evidence="2 3">
    <name type="scientific">Turnera subulata</name>
    <dbReference type="NCBI Taxonomy" id="218843"/>
    <lineage>
        <taxon>Eukaryota</taxon>
        <taxon>Viridiplantae</taxon>
        <taxon>Streptophyta</taxon>
        <taxon>Embryophyta</taxon>
        <taxon>Tracheophyta</taxon>
        <taxon>Spermatophyta</taxon>
        <taxon>Magnoliopsida</taxon>
        <taxon>eudicotyledons</taxon>
        <taxon>Gunneridae</taxon>
        <taxon>Pentapetalae</taxon>
        <taxon>rosids</taxon>
        <taxon>fabids</taxon>
        <taxon>Malpighiales</taxon>
        <taxon>Passifloraceae</taxon>
        <taxon>Turnera</taxon>
    </lineage>
</organism>
<dbReference type="EMBL" id="JAKUCV010001493">
    <property type="protein sequence ID" value="KAJ4846170.1"/>
    <property type="molecule type" value="Genomic_DNA"/>
</dbReference>
<dbReference type="InterPro" id="IPR046350">
    <property type="entry name" value="Cystatin_sf"/>
</dbReference>
<dbReference type="AlphaFoldDB" id="A0A9Q0GBV1"/>
<gene>
    <name evidence="2" type="ORF">Tsubulata_045420</name>
</gene>
<dbReference type="SUPFAM" id="SSF54403">
    <property type="entry name" value="Cystatin/monellin"/>
    <property type="match status" value="1"/>
</dbReference>
<accession>A0A9Q0GBV1</accession>
<evidence type="ECO:0000256" key="1">
    <source>
        <dbReference type="SAM" id="MobiDB-lite"/>
    </source>
</evidence>
<feature type="region of interest" description="Disordered" evidence="1">
    <location>
        <begin position="41"/>
        <end position="63"/>
    </location>
</feature>
<feature type="compositionally biased region" description="Acidic residues" evidence="1">
    <location>
        <begin position="47"/>
        <end position="63"/>
    </location>
</feature>
<evidence type="ECO:0000313" key="2">
    <source>
        <dbReference type="EMBL" id="KAJ4846170.1"/>
    </source>
</evidence>
<protein>
    <submittedName>
        <fullName evidence="2">Uncharacterized protein</fullName>
    </submittedName>
</protein>
<keyword evidence="3" id="KW-1185">Reference proteome</keyword>
<sequence length="244" mass="27752">MKRRKRRKIGGRLGFASQFGDDCLADQIMAAPEVCRKRKQPFQDSLTDVEDDDDEDLSGTEEDERLDYRRAIDGVADDGLVPLNDNVAPDIYTKYVPKKVRRVFDLYTESVTRSQGFDCDGYYYWKLPYHIRKGRLHPIDVSDPGHSPKLETCAQFAITSYNAEKETMPPLRLEGIEKANACVYNDDDLYHLFYYIIMKVKDESTVPAESKTCRAKVYYKGSPRSACVCDPEPKSCTAGDASLV</sequence>
<proteinExistence type="predicted"/>
<reference evidence="2" key="1">
    <citation type="submission" date="2022-02" db="EMBL/GenBank/DDBJ databases">
        <authorList>
            <person name="Henning P.M."/>
            <person name="McCubbin A.G."/>
            <person name="Shore J.S."/>
        </authorList>
    </citation>
    <scope>NUCLEOTIDE SEQUENCE</scope>
    <source>
        <strain evidence="2">F60SS</strain>
        <tissue evidence="2">Leaves</tissue>
    </source>
</reference>
<reference evidence="2" key="2">
    <citation type="journal article" date="2023" name="Plants (Basel)">
        <title>Annotation of the Turnera subulata (Passifloraceae) Draft Genome Reveals the S-Locus Evolved after the Divergence of Turneroideae from Passifloroideae in a Stepwise Manner.</title>
        <authorList>
            <person name="Henning P.M."/>
            <person name="Roalson E.H."/>
            <person name="Mir W."/>
            <person name="McCubbin A.G."/>
            <person name="Shore J.S."/>
        </authorList>
    </citation>
    <scope>NUCLEOTIDE SEQUENCE</scope>
    <source>
        <strain evidence="2">F60SS</strain>
    </source>
</reference>
<dbReference type="Proteomes" id="UP001141552">
    <property type="component" value="Unassembled WGS sequence"/>
</dbReference>